<feature type="compositionally biased region" description="Acidic residues" evidence="1">
    <location>
        <begin position="73"/>
        <end position="97"/>
    </location>
</feature>
<dbReference type="EMBL" id="MU003715">
    <property type="protein sequence ID" value="KAF2804068.1"/>
    <property type="molecule type" value="Genomic_DNA"/>
</dbReference>
<evidence type="ECO:0000256" key="1">
    <source>
        <dbReference type="SAM" id="MobiDB-lite"/>
    </source>
</evidence>
<feature type="region of interest" description="Disordered" evidence="1">
    <location>
        <begin position="1"/>
        <end position="109"/>
    </location>
</feature>
<reference evidence="4" key="3">
    <citation type="submission" date="2025-04" db="UniProtKB">
        <authorList>
            <consortium name="RefSeq"/>
        </authorList>
    </citation>
    <scope>IDENTIFICATION</scope>
    <source>
        <strain evidence="4">CBS 304.34</strain>
    </source>
</reference>
<evidence type="ECO:0000313" key="3">
    <source>
        <dbReference type="Proteomes" id="UP000504636"/>
    </source>
</evidence>
<proteinExistence type="predicted"/>
<dbReference type="GeneID" id="54466988"/>
<dbReference type="Proteomes" id="UP000504636">
    <property type="component" value="Unplaced"/>
</dbReference>
<name>A0A6A6Y6B2_9PEZI</name>
<organism evidence="2">
    <name type="scientific">Mytilinidion resinicola</name>
    <dbReference type="NCBI Taxonomy" id="574789"/>
    <lineage>
        <taxon>Eukaryota</taxon>
        <taxon>Fungi</taxon>
        <taxon>Dikarya</taxon>
        <taxon>Ascomycota</taxon>
        <taxon>Pezizomycotina</taxon>
        <taxon>Dothideomycetes</taxon>
        <taxon>Pleosporomycetidae</taxon>
        <taxon>Mytilinidiales</taxon>
        <taxon>Mytilinidiaceae</taxon>
        <taxon>Mytilinidion</taxon>
    </lineage>
</organism>
<reference evidence="2 4" key="1">
    <citation type="journal article" date="2020" name="Stud. Mycol.">
        <title>101 Dothideomycetes genomes: a test case for predicting lifestyles and emergence of pathogens.</title>
        <authorList>
            <person name="Haridas S."/>
            <person name="Albert R."/>
            <person name="Binder M."/>
            <person name="Bloem J."/>
            <person name="Labutti K."/>
            <person name="Salamov A."/>
            <person name="Andreopoulos B."/>
            <person name="Baker S."/>
            <person name="Barry K."/>
            <person name="Bills G."/>
            <person name="Bluhm B."/>
            <person name="Cannon C."/>
            <person name="Castanera R."/>
            <person name="Culley D."/>
            <person name="Daum C."/>
            <person name="Ezra D."/>
            <person name="Gonzalez J."/>
            <person name="Henrissat B."/>
            <person name="Kuo A."/>
            <person name="Liang C."/>
            <person name="Lipzen A."/>
            <person name="Lutzoni F."/>
            <person name="Magnuson J."/>
            <person name="Mondo S."/>
            <person name="Nolan M."/>
            <person name="Ohm R."/>
            <person name="Pangilinan J."/>
            <person name="Park H.-J."/>
            <person name="Ramirez L."/>
            <person name="Alfaro M."/>
            <person name="Sun H."/>
            <person name="Tritt A."/>
            <person name="Yoshinaga Y."/>
            <person name="Zwiers L.-H."/>
            <person name="Turgeon B."/>
            <person name="Goodwin S."/>
            <person name="Spatafora J."/>
            <person name="Crous P."/>
            <person name="Grigoriev I."/>
        </authorList>
    </citation>
    <scope>NUCLEOTIDE SEQUENCE</scope>
    <source>
        <strain evidence="2 4">CBS 304.34</strain>
    </source>
</reference>
<reference evidence="4" key="2">
    <citation type="submission" date="2020-04" db="EMBL/GenBank/DDBJ databases">
        <authorList>
            <consortium name="NCBI Genome Project"/>
        </authorList>
    </citation>
    <scope>NUCLEOTIDE SEQUENCE</scope>
    <source>
        <strain evidence="4">CBS 304.34</strain>
    </source>
</reference>
<keyword evidence="3" id="KW-1185">Reference proteome</keyword>
<protein>
    <submittedName>
        <fullName evidence="2 4">Uncharacterized protein</fullName>
    </submittedName>
</protein>
<evidence type="ECO:0000313" key="4">
    <source>
        <dbReference type="RefSeq" id="XP_033571032.1"/>
    </source>
</evidence>
<sequence length="134" mass="14405">MPPRAQRPAGRQGCYGQRPPYYEARHPGANPLPAAAAAAAAAANEYDIPPRPVRPPTDENHTIYLNNSNNAEADGDTDSGTDADSNADSDVDADADTNAEAVRQHYQRQQDEAAAQLSYATSYNSCNWARLPGY</sequence>
<dbReference type="RefSeq" id="XP_033571032.1">
    <property type="nucleotide sequence ID" value="XM_033726095.1"/>
</dbReference>
<dbReference type="AlphaFoldDB" id="A0A6A6Y6B2"/>
<accession>A0A6A6Y6B2</accession>
<evidence type="ECO:0000313" key="2">
    <source>
        <dbReference type="EMBL" id="KAF2804068.1"/>
    </source>
</evidence>
<feature type="compositionally biased region" description="Low complexity" evidence="1">
    <location>
        <begin position="34"/>
        <end position="43"/>
    </location>
</feature>
<gene>
    <name evidence="2 4" type="ORF">BDZ99DRAFT_526107</name>
</gene>